<feature type="transmembrane region" description="Helical" evidence="1">
    <location>
        <begin position="135"/>
        <end position="153"/>
    </location>
</feature>
<dbReference type="Proteomes" id="UP000243524">
    <property type="component" value="Unassembled WGS sequence"/>
</dbReference>
<name>A0A2I0QXE9_9BACI</name>
<feature type="transmembrane region" description="Helical" evidence="1">
    <location>
        <begin position="81"/>
        <end position="101"/>
    </location>
</feature>
<dbReference type="EMBL" id="PJNH01000001">
    <property type="protein sequence ID" value="PKR79016.1"/>
    <property type="molecule type" value="Genomic_DNA"/>
</dbReference>
<comment type="caution">
    <text evidence="2">The sequence shown here is derived from an EMBL/GenBank/DDBJ whole genome shotgun (WGS) entry which is preliminary data.</text>
</comment>
<proteinExistence type="predicted"/>
<accession>A0A2I0QXE9</accession>
<keyword evidence="1" id="KW-1133">Transmembrane helix</keyword>
<protein>
    <submittedName>
        <fullName evidence="2">Uncharacterized protein</fullName>
    </submittedName>
</protein>
<dbReference type="RefSeq" id="WP_101330760.1">
    <property type="nucleotide sequence ID" value="NZ_PJNH01000001.1"/>
</dbReference>
<keyword evidence="1" id="KW-0472">Membrane</keyword>
<dbReference type="OrthoDB" id="2380880at2"/>
<feature type="transmembrane region" description="Helical" evidence="1">
    <location>
        <begin position="108"/>
        <end position="129"/>
    </location>
</feature>
<evidence type="ECO:0000313" key="2">
    <source>
        <dbReference type="EMBL" id="PKR79016.1"/>
    </source>
</evidence>
<sequence>MENEKNQIIIKEINHWKESKLLPPEYCDFLLALYTYGDQPEDNNQVGKSRWGRILFILDMILLLLLLPITFFVVLSMEANLIVEASIFIASLLLVAVHLYFYRKNNTVYVHLPIILFFLIFLIANISIVQQLFDQGWLLNLTIVFHCVIWVIVGYISKLYYLIASGIIGSLMIIGMIVI</sequence>
<keyword evidence="3" id="KW-1185">Reference proteome</keyword>
<organism evidence="2 3">
    <name type="scientific">Halalkalibacillus sediminis</name>
    <dbReference type="NCBI Taxonomy" id="2018042"/>
    <lineage>
        <taxon>Bacteria</taxon>
        <taxon>Bacillati</taxon>
        <taxon>Bacillota</taxon>
        <taxon>Bacilli</taxon>
        <taxon>Bacillales</taxon>
        <taxon>Bacillaceae</taxon>
        <taxon>Halalkalibacillus</taxon>
    </lineage>
</organism>
<evidence type="ECO:0000256" key="1">
    <source>
        <dbReference type="SAM" id="Phobius"/>
    </source>
</evidence>
<dbReference type="AlphaFoldDB" id="A0A2I0QXE9"/>
<evidence type="ECO:0000313" key="3">
    <source>
        <dbReference type="Proteomes" id="UP000243524"/>
    </source>
</evidence>
<gene>
    <name evidence="2" type="ORF">CEY16_04505</name>
</gene>
<keyword evidence="1" id="KW-0812">Transmembrane</keyword>
<feature type="transmembrane region" description="Helical" evidence="1">
    <location>
        <begin position="54"/>
        <end position="75"/>
    </location>
</feature>
<reference evidence="2 3" key="1">
    <citation type="submission" date="2017-06" db="EMBL/GenBank/DDBJ databases">
        <title>the draft geome sequence of Illustriluteabacillus marina B3227.</title>
        <authorList>
            <person name="He R.-H."/>
            <person name="Du Z.-J."/>
        </authorList>
    </citation>
    <scope>NUCLEOTIDE SEQUENCE [LARGE SCALE GENOMIC DNA]</scope>
    <source>
        <strain evidence="2 3">B3227</strain>
    </source>
</reference>
<feature type="transmembrane region" description="Helical" evidence="1">
    <location>
        <begin position="160"/>
        <end position="178"/>
    </location>
</feature>